<dbReference type="Pfam" id="PF02894">
    <property type="entry name" value="GFO_IDH_MocA_C"/>
    <property type="match status" value="1"/>
</dbReference>
<evidence type="ECO:0000259" key="2">
    <source>
        <dbReference type="Pfam" id="PF01408"/>
    </source>
</evidence>
<dbReference type="InterPro" id="IPR000683">
    <property type="entry name" value="Gfo/Idh/MocA-like_OxRdtase_N"/>
</dbReference>
<dbReference type="PANTHER" id="PTHR43054">
    <property type="match status" value="1"/>
</dbReference>
<dbReference type="Pfam" id="PF01408">
    <property type="entry name" value="GFO_IDH_MocA"/>
    <property type="match status" value="1"/>
</dbReference>
<comment type="similarity">
    <text evidence="1">Belongs to the Gfo/Idh/MocA family.</text>
</comment>
<gene>
    <name evidence="4" type="ORF">QUV98_03215</name>
</gene>
<organism evidence="4 5">
    <name type="scientific">Massilimicrobiota timonensis</name>
    <dbReference type="NCBI Taxonomy" id="1776392"/>
    <lineage>
        <taxon>Bacteria</taxon>
        <taxon>Bacillati</taxon>
        <taxon>Bacillota</taxon>
        <taxon>Erysipelotrichia</taxon>
        <taxon>Erysipelotrichales</taxon>
        <taxon>Erysipelotrichaceae</taxon>
        <taxon>Massilimicrobiota</taxon>
    </lineage>
</organism>
<accession>A0ABT7UIL7</accession>
<evidence type="ECO:0000259" key="3">
    <source>
        <dbReference type="Pfam" id="PF02894"/>
    </source>
</evidence>
<dbReference type="Gene3D" id="3.40.50.720">
    <property type="entry name" value="NAD(P)-binding Rossmann-like Domain"/>
    <property type="match status" value="1"/>
</dbReference>
<dbReference type="RefSeq" id="WP_289527302.1">
    <property type="nucleotide sequence ID" value="NZ_JAUDCK010000007.1"/>
</dbReference>
<dbReference type="EMBL" id="JAUDCK010000007">
    <property type="protein sequence ID" value="MDM8195327.1"/>
    <property type="molecule type" value="Genomic_DNA"/>
</dbReference>
<dbReference type="SUPFAM" id="SSF51735">
    <property type="entry name" value="NAD(P)-binding Rossmann-fold domains"/>
    <property type="match status" value="1"/>
</dbReference>
<name>A0ABT7UIL7_9FIRM</name>
<proteinExistence type="inferred from homology"/>
<comment type="caution">
    <text evidence="4">The sequence shown here is derived from an EMBL/GenBank/DDBJ whole genome shotgun (WGS) entry which is preliminary data.</text>
</comment>
<dbReference type="Proteomes" id="UP001529275">
    <property type="component" value="Unassembled WGS sequence"/>
</dbReference>
<evidence type="ECO:0000313" key="4">
    <source>
        <dbReference type="EMBL" id="MDM8195327.1"/>
    </source>
</evidence>
<evidence type="ECO:0000313" key="5">
    <source>
        <dbReference type="Proteomes" id="UP001529275"/>
    </source>
</evidence>
<dbReference type="Gene3D" id="3.30.360.10">
    <property type="entry name" value="Dihydrodipicolinate Reductase, domain 2"/>
    <property type="match status" value="1"/>
</dbReference>
<keyword evidence="5" id="KW-1185">Reference proteome</keyword>
<protein>
    <submittedName>
        <fullName evidence="4">Gfo/Idh/MocA family oxidoreductase</fullName>
    </submittedName>
</protein>
<dbReference type="InterPro" id="IPR004104">
    <property type="entry name" value="Gfo/Idh/MocA-like_OxRdtase_C"/>
</dbReference>
<dbReference type="InterPro" id="IPR036291">
    <property type="entry name" value="NAD(P)-bd_dom_sf"/>
</dbReference>
<sequence length="327" mass="37627">MKLGILGTGMIVKDLMTTYSKFDIEKTYLLATTQTQQEAEELCQKYHLDQIFYDYDQLLDSDIDTIYIALPNHLHYGFAKKAILKGKHVIIEKPICANAHELQDLIDLSHEHHIIILEAMNIHYLPAYQSLKTHLSKLGQIKILNFNYSQYSSRYDAFKEGRILPAFDYHKAGGALMDLSVYNLHAIIGLMGQPENQHYFANIEKGIDTSGIMVLEYPHLKAISIGAKDCKAPITSTLQGDQGVIVIDKPMNQITEYTFIDNKGHQTKYEFPQDQHRLYYEFEEFIRIINEKDFEKAQAMIELSLQVAQVMEKGRQQEGVIFDNDQQ</sequence>
<dbReference type="PANTHER" id="PTHR43054:SF1">
    <property type="entry name" value="SCYLLO-INOSITOL 2-DEHYDROGENASE (NADP(+)) IOLU"/>
    <property type="match status" value="1"/>
</dbReference>
<feature type="domain" description="Gfo/Idh/MocA-like oxidoreductase N-terminal" evidence="2">
    <location>
        <begin position="2"/>
        <end position="115"/>
    </location>
</feature>
<reference evidence="4 5" key="2">
    <citation type="submission" date="2023-06" db="EMBL/GenBank/DDBJ databases">
        <authorList>
            <person name="Zeman M."/>
            <person name="Kubasova T."/>
            <person name="Jahodarova E."/>
            <person name="Nykrynova M."/>
            <person name="Rychlik I."/>
        </authorList>
    </citation>
    <scope>NUCLEOTIDE SEQUENCE [LARGE SCALE GENOMIC DNA]</scope>
    <source>
        <strain evidence="4 5">ET341</strain>
    </source>
</reference>
<dbReference type="SUPFAM" id="SSF55347">
    <property type="entry name" value="Glyceraldehyde-3-phosphate dehydrogenase-like, C-terminal domain"/>
    <property type="match status" value="1"/>
</dbReference>
<feature type="domain" description="Gfo/Idh/MocA-like oxidoreductase C-terminal" evidence="3">
    <location>
        <begin position="168"/>
        <end position="286"/>
    </location>
</feature>
<reference evidence="5" key="1">
    <citation type="submission" date="2023-06" db="EMBL/GenBank/DDBJ databases">
        <title>Identification and characterization of horizontal gene transfer across gut microbiota members of farm animals based on homology search.</title>
        <authorList>
            <person name="Zeman M."/>
            <person name="Kubasova T."/>
            <person name="Jahodarova E."/>
            <person name="Nykrynova M."/>
            <person name="Rychlik I."/>
        </authorList>
    </citation>
    <scope>NUCLEOTIDE SEQUENCE [LARGE SCALE GENOMIC DNA]</scope>
    <source>
        <strain evidence="5">ET341</strain>
    </source>
</reference>
<evidence type="ECO:0000256" key="1">
    <source>
        <dbReference type="ARBA" id="ARBA00010928"/>
    </source>
</evidence>